<dbReference type="Proteomes" id="UP000030004">
    <property type="component" value="Unassembled WGS sequence"/>
</dbReference>
<keyword evidence="1" id="KW-0812">Transmembrane</keyword>
<dbReference type="eggNOG" id="COG0501">
    <property type="taxonomic scope" value="Bacteria"/>
</dbReference>
<protein>
    <submittedName>
        <fullName evidence="2">Uncharacterized protein</fullName>
    </submittedName>
</protein>
<gene>
    <name evidence="2" type="ORF">ATO9_10555</name>
</gene>
<accession>A0A0A0EFK8</accession>
<proteinExistence type="predicted"/>
<keyword evidence="3" id="KW-1185">Reference proteome</keyword>
<dbReference type="AlphaFoldDB" id="A0A0A0EFK8"/>
<keyword evidence="1" id="KW-0472">Membrane</keyword>
<comment type="caution">
    <text evidence="2">The sequence shown here is derived from an EMBL/GenBank/DDBJ whole genome shotgun (WGS) entry which is preliminary data.</text>
</comment>
<evidence type="ECO:0000313" key="2">
    <source>
        <dbReference type="EMBL" id="KGM49110.1"/>
    </source>
</evidence>
<dbReference type="RefSeq" id="WP_043748146.1">
    <property type="nucleotide sequence ID" value="NZ_AQQX01000003.1"/>
</dbReference>
<evidence type="ECO:0000313" key="3">
    <source>
        <dbReference type="Proteomes" id="UP000030004"/>
    </source>
</evidence>
<dbReference type="EMBL" id="AQQX01000003">
    <property type="protein sequence ID" value="KGM49110.1"/>
    <property type="molecule type" value="Genomic_DNA"/>
</dbReference>
<feature type="transmembrane region" description="Helical" evidence="1">
    <location>
        <begin position="108"/>
        <end position="126"/>
    </location>
</feature>
<dbReference type="STRING" id="1461694.ATO9_10555"/>
<reference evidence="2 3" key="1">
    <citation type="journal article" date="2015" name="Antonie Van Leeuwenhoek">
        <title>Pseudooceanicola atlanticus gen. nov. sp. nov., isolated from surface seawater of the Atlantic Ocean and reclassification of Oceanicola batsensis, Oceanicola marinus, Oceanicola nitratireducens, Oceanicola nanhaiensis, Oceanicola antarcticus and Oceanicola flagellatus, as Pseudooceanicola batsensis comb. nov., Pseudooceanicola marinus comb. nov., Pseudooceanicola nitratireducens comb. nov., Pseudooceanicola nanhaiensis comb. nov., Pseudooceanicola antarcticus comb. nov., and Pseudooceanicola flagellatus comb. nov.</title>
        <authorList>
            <person name="Lai Q."/>
            <person name="Li G."/>
            <person name="Liu X."/>
            <person name="Du Y."/>
            <person name="Sun F."/>
            <person name="Shao Z."/>
        </authorList>
    </citation>
    <scope>NUCLEOTIDE SEQUENCE [LARGE SCALE GENOMIC DNA]</scope>
    <source>
        <strain evidence="2 3">22II-s11g</strain>
    </source>
</reference>
<organism evidence="2 3">
    <name type="scientific">Pseudooceanicola atlanticus</name>
    <dbReference type="NCBI Taxonomy" id="1461694"/>
    <lineage>
        <taxon>Bacteria</taxon>
        <taxon>Pseudomonadati</taxon>
        <taxon>Pseudomonadota</taxon>
        <taxon>Alphaproteobacteria</taxon>
        <taxon>Rhodobacterales</taxon>
        <taxon>Paracoccaceae</taxon>
        <taxon>Pseudooceanicola</taxon>
    </lineage>
</organism>
<name>A0A0A0EFK8_9RHOB</name>
<dbReference type="OrthoDB" id="7822309at2"/>
<keyword evidence="1" id="KW-1133">Transmembrane helix</keyword>
<evidence type="ECO:0000256" key="1">
    <source>
        <dbReference type="SAM" id="Phobius"/>
    </source>
</evidence>
<sequence>MTALTEYQRLEAAGLWRETPQSQRRDVIVSIGEATLILSDTSDRPLTHWSLPALVRANPGEFPALYHPDGDPGETLELAAEETDMITALEKLRTVIDKRRPHPGRLRLVLLAAMCLAIVLGGLFWLPSALRGHVVNVVPQVKREAIGAALAEEIARVSGPPCGENDGQVALDKLANRVATDDRPLTLRVVRQGVDGALLLPGRQVLLNRALIEDYEEPDVAAGYALAELLRADSHDPLADMLDTAGLGASFRLLTTGEVPEDALRAYAEHLVTRPRPQPETEALLDLFEEAQVRSSPYAYALDITGESVLTLIEADPFANAAPPPLLSDGDWLRLQSICGG</sequence>